<feature type="non-terminal residue" evidence="1">
    <location>
        <position position="79"/>
    </location>
</feature>
<protein>
    <submittedName>
        <fullName evidence="1">Uncharacterized protein</fullName>
    </submittedName>
</protein>
<dbReference type="PANTHER" id="PTHR46810:SF1">
    <property type="entry name" value="INACTIVE POLYGLYCYLASE TTLL10"/>
    <property type="match status" value="1"/>
</dbReference>
<evidence type="ECO:0000313" key="2">
    <source>
        <dbReference type="Proteomes" id="UP001444071"/>
    </source>
</evidence>
<sequence length="79" mass="9403">VCSYCDNRGWRRIYNKHREDLRLKWCETKSLANYSNFREGKHLVYQIPNNKILTTKIGLLSSLRQFERASCKVKCGHAR</sequence>
<accession>A0ABV0WRY1</accession>
<reference evidence="1 2" key="1">
    <citation type="submission" date="2021-06" db="EMBL/GenBank/DDBJ databases">
        <authorList>
            <person name="Palmer J.M."/>
        </authorList>
    </citation>
    <scope>NUCLEOTIDE SEQUENCE [LARGE SCALE GENOMIC DNA]</scope>
    <source>
        <strain evidence="1 2">XR_2019</strain>
        <tissue evidence="1">Muscle</tissue>
    </source>
</reference>
<gene>
    <name evidence="1" type="ORF">XENORESO_020804</name>
</gene>
<feature type="non-terminal residue" evidence="1">
    <location>
        <position position="1"/>
    </location>
</feature>
<dbReference type="PANTHER" id="PTHR46810">
    <property type="entry name" value="INACTIVE POLYGLYCYLASE TTLL10"/>
    <property type="match status" value="1"/>
</dbReference>
<proteinExistence type="predicted"/>
<dbReference type="InterPro" id="IPR027752">
    <property type="entry name" value="TTLL10"/>
</dbReference>
<evidence type="ECO:0000313" key="1">
    <source>
        <dbReference type="EMBL" id="MEQ2272381.1"/>
    </source>
</evidence>
<name>A0ABV0WRY1_9TELE</name>
<dbReference type="EMBL" id="JAHRIM010068371">
    <property type="protein sequence ID" value="MEQ2272381.1"/>
    <property type="molecule type" value="Genomic_DNA"/>
</dbReference>
<keyword evidence="2" id="KW-1185">Reference proteome</keyword>
<dbReference type="Proteomes" id="UP001444071">
    <property type="component" value="Unassembled WGS sequence"/>
</dbReference>
<organism evidence="1 2">
    <name type="scientific">Xenotaenia resolanae</name>
    <dbReference type="NCBI Taxonomy" id="208358"/>
    <lineage>
        <taxon>Eukaryota</taxon>
        <taxon>Metazoa</taxon>
        <taxon>Chordata</taxon>
        <taxon>Craniata</taxon>
        <taxon>Vertebrata</taxon>
        <taxon>Euteleostomi</taxon>
        <taxon>Actinopterygii</taxon>
        <taxon>Neopterygii</taxon>
        <taxon>Teleostei</taxon>
        <taxon>Neoteleostei</taxon>
        <taxon>Acanthomorphata</taxon>
        <taxon>Ovalentaria</taxon>
        <taxon>Atherinomorphae</taxon>
        <taxon>Cyprinodontiformes</taxon>
        <taxon>Goodeidae</taxon>
        <taxon>Xenotaenia</taxon>
    </lineage>
</organism>
<comment type="caution">
    <text evidence="1">The sequence shown here is derived from an EMBL/GenBank/DDBJ whole genome shotgun (WGS) entry which is preliminary data.</text>
</comment>